<keyword evidence="2" id="KW-1185">Reference proteome</keyword>
<name>A0A167JIF6_METRR</name>
<accession>A0A167JIF6</accession>
<organism evidence="1 2">
    <name type="scientific">Metarhizium rileyi (strain RCEF 4871)</name>
    <name type="common">Nomuraea rileyi</name>
    <dbReference type="NCBI Taxonomy" id="1649241"/>
    <lineage>
        <taxon>Eukaryota</taxon>
        <taxon>Fungi</taxon>
        <taxon>Dikarya</taxon>
        <taxon>Ascomycota</taxon>
        <taxon>Pezizomycotina</taxon>
        <taxon>Sordariomycetes</taxon>
        <taxon>Hypocreomycetidae</taxon>
        <taxon>Hypocreales</taxon>
        <taxon>Clavicipitaceae</taxon>
        <taxon>Metarhizium</taxon>
    </lineage>
</organism>
<reference evidence="1 2" key="1">
    <citation type="journal article" date="2016" name="Genome Biol. Evol.">
        <title>Divergent and convergent evolution of fungal pathogenicity.</title>
        <authorList>
            <person name="Shang Y."/>
            <person name="Xiao G."/>
            <person name="Zheng P."/>
            <person name="Cen K."/>
            <person name="Zhan S."/>
            <person name="Wang C."/>
        </authorList>
    </citation>
    <scope>NUCLEOTIDE SEQUENCE [LARGE SCALE GENOMIC DNA]</scope>
    <source>
        <strain evidence="1 2">RCEF 4871</strain>
    </source>
</reference>
<proteinExistence type="predicted"/>
<dbReference type="EMBL" id="AZHC01000002">
    <property type="protein sequence ID" value="OAA50309.1"/>
    <property type="molecule type" value="Genomic_DNA"/>
</dbReference>
<evidence type="ECO:0000313" key="2">
    <source>
        <dbReference type="Proteomes" id="UP000243498"/>
    </source>
</evidence>
<gene>
    <name evidence="1" type="ORF">NOR_00759</name>
</gene>
<evidence type="ECO:0000313" key="1">
    <source>
        <dbReference type="EMBL" id="OAA50309.1"/>
    </source>
</evidence>
<dbReference type="AlphaFoldDB" id="A0A167JIF6"/>
<comment type="caution">
    <text evidence="1">The sequence shown here is derived from an EMBL/GenBank/DDBJ whole genome shotgun (WGS) entry which is preliminary data.</text>
</comment>
<dbReference type="OrthoDB" id="10348599at2759"/>
<sequence>MASRSEFKYDVFQHDVSDIVSAIEKEYREISRPTSTTLTLYFDGDQGSPSVDLSFRLRTYGHFERGTTTLQDIKSLPWRAEKKFGEEKTTLGSLPCLPDGEAWQFRGATRRPRSLKVCERRHFAMGELDDESRRVTIDLSRSLYYISGQSLVPIGDMGPRIEVKLPSGMSETHFALAHQLRAANHWMEFSSLTNYSQFVLATLFPSDTHMALPEIESKYAITSGSAEQVFNGLLAFLASEQRKWHLVLPYPHIMIRTRRYHVCQGLRPGSTATIVETSSGRCSVKIKDDARSQGSVLLRTTQASHTTDINGQMMSPGEFAAAHGLEKINEFTKLQRKIPIALANGHGFLFTVDLCTDPRRRSLAQVEIEYMGSTDGRVPPTEQVLREIQNVGRAMLASPIGLFLSSTHLTKHAFFAKDARPEIMASAT</sequence>
<dbReference type="Proteomes" id="UP000243498">
    <property type="component" value="Unassembled WGS sequence"/>
</dbReference>
<protein>
    <submittedName>
        <fullName evidence="1">Uncharacterized protein</fullName>
    </submittedName>
</protein>